<dbReference type="EMBL" id="QEAP01000163">
    <property type="protein sequence ID" value="TPX73817.1"/>
    <property type="molecule type" value="Genomic_DNA"/>
</dbReference>
<feature type="region of interest" description="Disordered" evidence="1">
    <location>
        <begin position="433"/>
        <end position="454"/>
    </location>
</feature>
<evidence type="ECO:0000313" key="3">
    <source>
        <dbReference type="Proteomes" id="UP000320333"/>
    </source>
</evidence>
<proteinExistence type="predicted"/>
<organism evidence="2 3">
    <name type="scientific">Chytriomyces confervae</name>
    <dbReference type="NCBI Taxonomy" id="246404"/>
    <lineage>
        <taxon>Eukaryota</taxon>
        <taxon>Fungi</taxon>
        <taxon>Fungi incertae sedis</taxon>
        <taxon>Chytridiomycota</taxon>
        <taxon>Chytridiomycota incertae sedis</taxon>
        <taxon>Chytridiomycetes</taxon>
        <taxon>Chytridiales</taxon>
        <taxon>Chytriomycetaceae</taxon>
        <taxon>Chytriomyces</taxon>
    </lineage>
</organism>
<dbReference type="Proteomes" id="UP000320333">
    <property type="component" value="Unassembled WGS sequence"/>
</dbReference>
<feature type="compositionally biased region" description="Acidic residues" evidence="1">
    <location>
        <begin position="380"/>
        <end position="395"/>
    </location>
</feature>
<feature type="compositionally biased region" description="Polar residues" evidence="1">
    <location>
        <begin position="434"/>
        <end position="454"/>
    </location>
</feature>
<name>A0A507FE05_9FUNG</name>
<evidence type="ECO:0000313" key="2">
    <source>
        <dbReference type="EMBL" id="TPX73817.1"/>
    </source>
</evidence>
<feature type="compositionally biased region" description="Polar residues" evidence="1">
    <location>
        <begin position="172"/>
        <end position="184"/>
    </location>
</feature>
<accession>A0A507FE05</accession>
<feature type="region of interest" description="Disordered" evidence="1">
    <location>
        <begin position="521"/>
        <end position="546"/>
    </location>
</feature>
<feature type="region of interest" description="Disordered" evidence="1">
    <location>
        <begin position="172"/>
        <end position="215"/>
    </location>
</feature>
<protein>
    <submittedName>
        <fullName evidence="2">Uncharacterized protein</fullName>
    </submittedName>
</protein>
<evidence type="ECO:0000256" key="1">
    <source>
        <dbReference type="SAM" id="MobiDB-lite"/>
    </source>
</evidence>
<comment type="caution">
    <text evidence="2">The sequence shown here is derived from an EMBL/GenBank/DDBJ whole genome shotgun (WGS) entry which is preliminary data.</text>
</comment>
<dbReference type="AlphaFoldDB" id="A0A507FE05"/>
<sequence length="714" mass="78201">MEPSTTSTHTTTTTSPCPSTKENDAVIHPEKCANDGATHSVSSCTLSSSILVATSHESGAVLAASPRAKSLSIDKLFQRNASDLRAVAPATLELITPTHARDMRLLVCRHVLSGEESAPYSMSEKEEVDLWHFENISHLATLESRLSNTHKHLHSMSLNSFWAALVAQSPPATSSNTAQANNSIRRSRTHSEPPFPSRYHESNSFSTSSTSHSGSTSSILIQADMLLVSAEKTIVNAAGIIGLASVPKWLFSQLRHYTAPVSAQSFPSPSTAAAPSNVSSSESKDAAKLLPPLNSPATLFIRLNEFGRINQAYPITQFLGQNSQLVMNRFIMRFIYSHDLTRLCSSLAKAMREGVSEVYVRWDWRLFNERMADDTGVMSEYEESEDNGETGDEDSDLLDNPFDESDDEIVCRAATDPGTNDGIPTINVQRACDNETTGDSTTEKAPSTYDESATLDNTDQSKQQNCHTFEHKQQFPITSKRVYSLPNEYVDALQPSDDTMPYFNETHSMTLDDDPALSAYQSTQPTRRPSFVEPRMPTLAESGTSRSLNGSLLHQRESESINEEMPSRTPQLVWVRIRIAKSCMVFPKNQASSGSSIDQDHYGDEDESDSSLVCALTPIPNEDTRVWPQVGDVSDSTLGRVVDGHIAGPWVGCFSADGANVGPVGNSRRPRPGIIERVAVGVFGSVLRYALGFRWKGGDFVGRPLPRGVLKRTF</sequence>
<dbReference type="OrthoDB" id="2162575at2759"/>
<feature type="compositionally biased region" description="Low complexity" evidence="1">
    <location>
        <begin position="202"/>
        <end position="215"/>
    </location>
</feature>
<reference evidence="2 3" key="1">
    <citation type="journal article" date="2019" name="Sci. Rep.">
        <title>Comparative genomics of chytrid fungi reveal insights into the obligate biotrophic and pathogenic lifestyle of Synchytrium endobioticum.</title>
        <authorList>
            <person name="van de Vossenberg B.T.L.H."/>
            <person name="Warris S."/>
            <person name="Nguyen H.D.T."/>
            <person name="van Gent-Pelzer M.P.E."/>
            <person name="Joly D.L."/>
            <person name="van de Geest H.C."/>
            <person name="Bonants P.J.M."/>
            <person name="Smith D.S."/>
            <person name="Levesque C.A."/>
            <person name="van der Lee T.A.J."/>
        </authorList>
    </citation>
    <scope>NUCLEOTIDE SEQUENCE [LARGE SCALE GENOMIC DNA]</scope>
    <source>
        <strain evidence="2 3">CBS 675.73</strain>
    </source>
</reference>
<gene>
    <name evidence="2" type="ORF">CcCBS67573_g04916</name>
</gene>
<feature type="region of interest" description="Disordered" evidence="1">
    <location>
        <begin position="1"/>
        <end position="22"/>
    </location>
</feature>
<feature type="region of interest" description="Disordered" evidence="1">
    <location>
        <begin position="589"/>
        <end position="608"/>
    </location>
</feature>
<feature type="region of interest" description="Disordered" evidence="1">
    <location>
        <begin position="376"/>
        <end position="395"/>
    </location>
</feature>
<keyword evidence="3" id="KW-1185">Reference proteome</keyword>
<feature type="compositionally biased region" description="Low complexity" evidence="1">
    <location>
        <begin position="1"/>
        <end position="20"/>
    </location>
</feature>